<dbReference type="SMART" id="SM00846">
    <property type="entry name" value="Gp_dh_N"/>
    <property type="match status" value="1"/>
</dbReference>
<dbReference type="InterPro" id="IPR036291">
    <property type="entry name" value="NAD(P)-bd_dom_sf"/>
</dbReference>
<reference evidence="4" key="2">
    <citation type="submission" date="2022-01" db="EMBL/GenBank/DDBJ databases">
        <authorList>
            <person name="Yamashiro T."/>
            <person name="Shiraishi A."/>
            <person name="Satake H."/>
            <person name="Nakayama K."/>
        </authorList>
    </citation>
    <scope>NUCLEOTIDE SEQUENCE</scope>
</reference>
<dbReference type="PANTHER" id="PTHR10836:SF76">
    <property type="entry name" value="GLYCERALDEHYDE-3-PHOSPHATE DEHYDROGENASE-RELATED"/>
    <property type="match status" value="1"/>
</dbReference>
<gene>
    <name evidence="4" type="ORF">Tco_0858810</name>
</gene>
<reference evidence="4" key="1">
    <citation type="journal article" date="2022" name="Int. J. Mol. Sci.">
        <title>Draft Genome of Tanacetum Coccineum: Genomic Comparison of Closely Related Tanacetum-Family Plants.</title>
        <authorList>
            <person name="Yamashiro T."/>
            <person name="Shiraishi A."/>
            <person name="Nakayama K."/>
            <person name="Satake H."/>
        </authorList>
    </citation>
    <scope>NUCLEOTIDE SEQUENCE</scope>
</reference>
<dbReference type="SUPFAM" id="SSF51735">
    <property type="entry name" value="NAD(P)-binding Rossmann-fold domains"/>
    <property type="match status" value="1"/>
</dbReference>
<dbReference type="Proteomes" id="UP001151760">
    <property type="component" value="Unassembled WGS sequence"/>
</dbReference>
<dbReference type="PANTHER" id="PTHR10836">
    <property type="entry name" value="GLYCERALDEHYDE 3-PHOSPHATE DEHYDROGENASE"/>
    <property type="match status" value="1"/>
</dbReference>
<feature type="domain" description="Glyceraldehyde 3-phosphate dehydrogenase NAD(P) binding" evidence="3">
    <location>
        <begin position="40"/>
        <end position="130"/>
    </location>
</feature>
<evidence type="ECO:0000313" key="5">
    <source>
        <dbReference type="Proteomes" id="UP001151760"/>
    </source>
</evidence>
<organism evidence="4 5">
    <name type="scientific">Tanacetum coccineum</name>
    <dbReference type="NCBI Taxonomy" id="301880"/>
    <lineage>
        <taxon>Eukaryota</taxon>
        <taxon>Viridiplantae</taxon>
        <taxon>Streptophyta</taxon>
        <taxon>Embryophyta</taxon>
        <taxon>Tracheophyta</taxon>
        <taxon>Spermatophyta</taxon>
        <taxon>Magnoliopsida</taxon>
        <taxon>eudicotyledons</taxon>
        <taxon>Gunneridae</taxon>
        <taxon>Pentapetalae</taxon>
        <taxon>asterids</taxon>
        <taxon>campanulids</taxon>
        <taxon>Asterales</taxon>
        <taxon>Asteraceae</taxon>
        <taxon>Asteroideae</taxon>
        <taxon>Anthemideae</taxon>
        <taxon>Anthemidinae</taxon>
        <taxon>Tanacetum</taxon>
    </lineage>
</organism>
<evidence type="ECO:0000256" key="2">
    <source>
        <dbReference type="ARBA" id="ARBA00023002"/>
    </source>
</evidence>
<accession>A0ABQ5BB86</accession>
<dbReference type="Gene3D" id="3.40.50.720">
    <property type="entry name" value="NAD(P)-binding Rossmann-like Domain"/>
    <property type="match status" value="1"/>
</dbReference>
<dbReference type="Pfam" id="PF00044">
    <property type="entry name" value="Gp_dh_N"/>
    <property type="match status" value="1"/>
</dbReference>
<comment type="similarity">
    <text evidence="1">Belongs to the glyceraldehyde-3-phosphate dehydrogenase family.</text>
</comment>
<dbReference type="InterPro" id="IPR020828">
    <property type="entry name" value="GlycerAld_3-P_DH_NAD(P)-bd"/>
</dbReference>
<keyword evidence="5" id="KW-1185">Reference proteome</keyword>
<dbReference type="EMBL" id="BQNB010013095">
    <property type="protein sequence ID" value="GJT11768.1"/>
    <property type="molecule type" value="Genomic_DNA"/>
</dbReference>
<protein>
    <submittedName>
        <fullName evidence="4">Glyceraldehyde-3-phosphate dehydrogenase GAPCP1, chloroplastic-like protein</fullName>
    </submittedName>
</protein>
<dbReference type="InterPro" id="IPR020831">
    <property type="entry name" value="GlycerAld/Erythrose_P_DH"/>
</dbReference>
<proteinExistence type="inferred from homology"/>
<sequence length="144" mass="16136">MAFSSVIRFSNGNRCGVHLIKATTTQTPTSAPKSSTSGKTIVGINGFRRIGWLVLRIATSRDDIKVVAVNNPFIDAKYMTYMLKYDSTHDVIFVREKTDLTKYSSKKAADSPKKMNKAKMLIDELTVMISKLPKIKTMIDVDDR</sequence>
<evidence type="ECO:0000256" key="1">
    <source>
        <dbReference type="ARBA" id="ARBA00007406"/>
    </source>
</evidence>
<evidence type="ECO:0000259" key="3">
    <source>
        <dbReference type="SMART" id="SM00846"/>
    </source>
</evidence>
<name>A0ABQ5BB86_9ASTR</name>
<keyword evidence="2" id="KW-0560">Oxidoreductase</keyword>
<comment type="caution">
    <text evidence="4">The sequence shown here is derived from an EMBL/GenBank/DDBJ whole genome shotgun (WGS) entry which is preliminary data.</text>
</comment>
<evidence type="ECO:0000313" key="4">
    <source>
        <dbReference type="EMBL" id="GJT11768.1"/>
    </source>
</evidence>